<evidence type="ECO:0000313" key="2">
    <source>
        <dbReference type="EMBL" id="KAJ8343726.1"/>
    </source>
</evidence>
<name>A0A9Q1ERL9_SYNKA</name>
<keyword evidence="3" id="KW-1185">Reference proteome</keyword>
<feature type="region of interest" description="Disordered" evidence="1">
    <location>
        <begin position="218"/>
        <end position="245"/>
    </location>
</feature>
<evidence type="ECO:0000256" key="1">
    <source>
        <dbReference type="SAM" id="MobiDB-lite"/>
    </source>
</evidence>
<comment type="caution">
    <text evidence="2">The sequence shown here is derived from an EMBL/GenBank/DDBJ whole genome shotgun (WGS) entry which is preliminary data.</text>
</comment>
<sequence>MTKRDHETQAGKQQIQLIAFPLTYRAGDLSSAAASVRSPWRRRSANSSGSEPRKEYRLLGPGAGDEDLQNTQRTARGGGCDSEDDRLSVTARAFSPREERRERAYNASVLRGDERADPVQQQFRTHPLPFHQYPRLWPTQPRLKSFVTESLPGVVKKTAFVLRGFGCEYKKSGTGERSTMGCDRGPEERCQSSQRALRERGSARLNLWTFFQGPGRCVTPEPGHTKGHTKGRRHERAGREGGGLPDTRLIYLSAGRTLALPDRRGDAPLCFGGAQRRVPTPPLFRIPQVLTPLVTVPSEIQMTDCRLSSHTNPGNLRRPLQLL</sequence>
<feature type="region of interest" description="Disordered" evidence="1">
    <location>
        <begin position="31"/>
        <end position="84"/>
    </location>
</feature>
<dbReference type="Proteomes" id="UP001152622">
    <property type="component" value="Chromosome 13"/>
</dbReference>
<reference evidence="2" key="1">
    <citation type="journal article" date="2023" name="Science">
        <title>Genome structures resolve the early diversification of teleost fishes.</title>
        <authorList>
            <person name="Parey E."/>
            <person name="Louis A."/>
            <person name="Montfort J."/>
            <person name="Bouchez O."/>
            <person name="Roques C."/>
            <person name="Iampietro C."/>
            <person name="Lluch J."/>
            <person name="Castinel A."/>
            <person name="Donnadieu C."/>
            <person name="Desvignes T."/>
            <person name="Floi Bucao C."/>
            <person name="Jouanno E."/>
            <person name="Wen M."/>
            <person name="Mejri S."/>
            <person name="Dirks R."/>
            <person name="Jansen H."/>
            <person name="Henkel C."/>
            <person name="Chen W.J."/>
            <person name="Zahm M."/>
            <person name="Cabau C."/>
            <person name="Klopp C."/>
            <person name="Thompson A.W."/>
            <person name="Robinson-Rechavi M."/>
            <person name="Braasch I."/>
            <person name="Lecointre G."/>
            <person name="Bobe J."/>
            <person name="Postlethwait J.H."/>
            <person name="Berthelot C."/>
            <person name="Roest Crollius H."/>
            <person name="Guiguen Y."/>
        </authorList>
    </citation>
    <scope>NUCLEOTIDE SEQUENCE</scope>
    <source>
        <strain evidence="2">WJC10195</strain>
    </source>
</reference>
<accession>A0A9Q1ERL9</accession>
<dbReference type="EMBL" id="JAINUF010000013">
    <property type="protein sequence ID" value="KAJ8343726.1"/>
    <property type="molecule type" value="Genomic_DNA"/>
</dbReference>
<proteinExistence type="predicted"/>
<evidence type="ECO:0000313" key="3">
    <source>
        <dbReference type="Proteomes" id="UP001152622"/>
    </source>
</evidence>
<protein>
    <submittedName>
        <fullName evidence="2">Uncharacterized protein</fullName>
    </submittedName>
</protein>
<feature type="compositionally biased region" description="Basic residues" evidence="1">
    <location>
        <begin position="225"/>
        <end position="236"/>
    </location>
</feature>
<gene>
    <name evidence="2" type="ORF">SKAU_G00310550</name>
</gene>
<organism evidence="2 3">
    <name type="scientific">Synaphobranchus kaupii</name>
    <name type="common">Kaup's arrowtooth eel</name>
    <dbReference type="NCBI Taxonomy" id="118154"/>
    <lineage>
        <taxon>Eukaryota</taxon>
        <taxon>Metazoa</taxon>
        <taxon>Chordata</taxon>
        <taxon>Craniata</taxon>
        <taxon>Vertebrata</taxon>
        <taxon>Euteleostomi</taxon>
        <taxon>Actinopterygii</taxon>
        <taxon>Neopterygii</taxon>
        <taxon>Teleostei</taxon>
        <taxon>Anguilliformes</taxon>
        <taxon>Synaphobranchidae</taxon>
        <taxon>Synaphobranchus</taxon>
    </lineage>
</organism>
<dbReference type="AlphaFoldDB" id="A0A9Q1ERL9"/>